<proteinExistence type="predicted"/>
<evidence type="ECO:0000313" key="2">
    <source>
        <dbReference type="Proteomes" id="UP000030748"/>
    </source>
</evidence>
<protein>
    <submittedName>
        <fullName evidence="1">Uncharacterized protein</fullName>
    </submittedName>
</protein>
<keyword evidence="2" id="KW-1185">Reference proteome</keyword>
<dbReference type="Proteomes" id="UP000030748">
    <property type="component" value="Unassembled WGS sequence"/>
</dbReference>
<accession>A0A022R9N0</accession>
<evidence type="ECO:0000313" key="1">
    <source>
        <dbReference type="EMBL" id="EYU36966.1"/>
    </source>
</evidence>
<reference evidence="1 2" key="1">
    <citation type="journal article" date="2013" name="Proc. Natl. Acad. Sci. U.S.A.">
        <title>Fine-scale variation in meiotic recombination in Mimulus inferred from population shotgun sequencing.</title>
        <authorList>
            <person name="Hellsten U."/>
            <person name="Wright K.M."/>
            <person name="Jenkins J."/>
            <person name="Shu S."/>
            <person name="Yuan Y."/>
            <person name="Wessler S.R."/>
            <person name="Schmutz J."/>
            <person name="Willis J.H."/>
            <person name="Rokhsar D.S."/>
        </authorList>
    </citation>
    <scope>NUCLEOTIDE SEQUENCE [LARGE SCALE GENOMIC DNA]</scope>
    <source>
        <strain evidence="2">cv. DUN x IM62</strain>
    </source>
</reference>
<name>A0A022R9N0_ERYGU</name>
<gene>
    <name evidence="1" type="ORF">MIMGU_mgv1a026156mg</name>
</gene>
<sequence>MASTALSRSILPQPPLVCHVPLTTLQMSSESFPFLTSTLCLLSSVNKLTNGLVNVNTFLLSITPLLQFALLLIELKINGLHELIKISAIGRQRKCPNFLKIVL</sequence>
<dbReference type="AlphaFoldDB" id="A0A022R9N0"/>
<organism evidence="1 2">
    <name type="scientific">Erythranthe guttata</name>
    <name type="common">Yellow monkey flower</name>
    <name type="synonym">Mimulus guttatus</name>
    <dbReference type="NCBI Taxonomy" id="4155"/>
    <lineage>
        <taxon>Eukaryota</taxon>
        <taxon>Viridiplantae</taxon>
        <taxon>Streptophyta</taxon>
        <taxon>Embryophyta</taxon>
        <taxon>Tracheophyta</taxon>
        <taxon>Spermatophyta</taxon>
        <taxon>Magnoliopsida</taxon>
        <taxon>eudicotyledons</taxon>
        <taxon>Gunneridae</taxon>
        <taxon>Pentapetalae</taxon>
        <taxon>asterids</taxon>
        <taxon>lamiids</taxon>
        <taxon>Lamiales</taxon>
        <taxon>Phrymaceae</taxon>
        <taxon>Erythranthe</taxon>
    </lineage>
</organism>
<dbReference type="EMBL" id="KI630578">
    <property type="protein sequence ID" value="EYU36966.1"/>
    <property type="molecule type" value="Genomic_DNA"/>
</dbReference>